<proteinExistence type="predicted"/>
<keyword evidence="2" id="KW-1185">Reference proteome</keyword>
<comment type="caution">
    <text evidence="1">The sequence shown here is derived from an EMBL/GenBank/DDBJ whole genome shotgun (WGS) entry which is preliminary data.</text>
</comment>
<gene>
    <name evidence="1" type="ORF">L6452_12333</name>
</gene>
<accession>A0ACB9DQS8</accession>
<sequence>MTQLLYAENTVWESDDLETNVAPLQKWSMELLRKRQTDAIKRGGFHIAMTRDIDEVSLKSGIHNGLKRKLQPTNAHEGGRADCNLEGEGEVPNLFYIRKTTYDIIDAQILEKSGGKLPSDEGKGTATCKPTSYVVEPASNSIGTNLQIVPVTEPDEQPVPISQCDLDIPIPSFHLGISPPKPPEERPSRKGKEAISRKEAPT</sequence>
<organism evidence="1 2">
    <name type="scientific">Arctium lappa</name>
    <name type="common">Greater burdock</name>
    <name type="synonym">Lappa major</name>
    <dbReference type="NCBI Taxonomy" id="4217"/>
    <lineage>
        <taxon>Eukaryota</taxon>
        <taxon>Viridiplantae</taxon>
        <taxon>Streptophyta</taxon>
        <taxon>Embryophyta</taxon>
        <taxon>Tracheophyta</taxon>
        <taxon>Spermatophyta</taxon>
        <taxon>Magnoliopsida</taxon>
        <taxon>eudicotyledons</taxon>
        <taxon>Gunneridae</taxon>
        <taxon>Pentapetalae</taxon>
        <taxon>asterids</taxon>
        <taxon>campanulids</taxon>
        <taxon>Asterales</taxon>
        <taxon>Asteraceae</taxon>
        <taxon>Carduoideae</taxon>
        <taxon>Cardueae</taxon>
        <taxon>Arctiinae</taxon>
        <taxon>Arctium</taxon>
    </lineage>
</organism>
<name>A0ACB9DQS8_ARCLA</name>
<reference evidence="2" key="1">
    <citation type="journal article" date="2022" name="Mol. Ecol. Resour.">
        <title>The genomes of chicory, endive, great burdock and yacon provide insights into Asteraceae palaeo-polyploidization history and plant inulin production.</title>
        <authorList>
            <person name="Fan W."/>
            <person name="Wang S."/>
            <person name="Wang H."/>
            <person name="Wang A."/>
            <person name="Jiang F."/>
            <person name="Liu H."/>
            <person name="Zhao H."/>
            <person name="Xu D."/>
            <person name="Zhang Y."/>
        </authorList>
    </citation>
    <scope>NUCLEOTIDE SEQUENCE [LARGE SCALE GENOMIC DNA]</scope>
    <source>
        <strain evidence="2">cv. Niubang</strain>
    </source>
</reference>
<evidence type="ECO:0000313" key="1">
    <source>
        <dbReference type="EMBL" id="KAI3748912.1"/>
    </source>
</evidence>
<protein>
    <submittedName>
        <fullName evidence="1">Uncharacterized protein</fullName>
    </submittedName>
</protein>
<reference evidence="1 2" key="2">
    <citation type="journal article" date="2022" name="Mol. Ecol. Resour.">
        <title>The genomes of chicory, endive, great burdock and yacon provide insights into Asteraceae paleo-polyploidization history and plant inulin production.</title>
        <authorList>
            <person name="Fan W."/>
            <person name="Wang S."/>
            <person name="Wang H."/>
            <person name="Wang A."/>
            <person name="Jiang F."/>
            <person name="Liu H."/>
            <person name="Zhao H."/>
            <person name="Xu D."/>
            <person name="Zhang Y."/>
        </authorList>
    </citation>
    <scope>NUCLEOTIDE SEQUENCE [LARGE SCALE GENOMIC DNA]</scope>
    <source>
        <strain evidence="2">cv. Niubang</strain>
    </source>
</reference>
<dbReference type="EMBL" id="CM042049">
    <property type="protein sequence ID" value="KAI3748912.1"/>
    <property type="molecule type" value="Genomic_DNA"/>
</dbReference>
<evidence type="ECO:0000313" key="2">
    <source>
        <dbReference type="Proteomes" id="UP001055879"/>
    </source>
</evidence>
<dbReference type="Proteomes" id="UP001055879">
    <property type="component" value="Linkage Group LG03"/>
</dbReference>